<dbReference type="EMBL" id="JASBWU010000017">
    <property type="protein sequence ID" value="KAJ9115121.1"/>
    <property type="molecule type" value="Genomic_DNA"/>
</dbReference>
<evidence type="ECO:0000313" key="2">
    <source>
        <dbReference type="Proteomes" id="UP001243375"/>
    </source>
</evidence>
<reference evidence="1" key="1">
    <citation type="submission" date="2023-04" db="EMBL/GenBank/DDBJ databases">
        <title>Draft Genome sequencing of Naganishia species isolated from polar environments using Oxford Nanopore Technology.</title>
        <authorList>
            <person name="Leo P."/>
            <person name="Venkateswaran K."/>
        </authorList>
    </citation>
    <scope>NUCLEOTIDE SEQUENCE</scope>
    <source>
        <strain evidence="1">MNA-CCFEE 5425</strain>
    </source>
</reference>
<name>A0ACC2WWC7_9TREE</name>
<comment type="caution">
    <text evidence="1">The sequence shown here is derived from an EMBL/GenBank/DDBJ whole genome shotgun (WGS) entry which is preliminary data.</text>
</comment>
<evidence type="ECO:0000313" key="1">
    <source>
        <dbReference type="EMBL" id="KAJ9115121.1"/>
    </source>
</evidence>
<sequence>MIDIRESNTSKVERAVQPDCTKSTLLEKNKEHVEGALDTAASYLPGQHKTTDHLSNKKRDTPFTHDAGRSGPIDSLVDASKPESSETLGYKTHRHVDNGMSAVQLEHKKGVAQKVMDAVNPQKYGTALEHNHLSNHATTGEKPGVVASVTNAVKDTVNKVTGQGTNDC</sequence>
<accession>A0ACC2WWC7</accession>
<dbReference type="Proteomes" id="UP001243375">
    <property type="component" value="Unassembled WGS sequence"/>
</dbReference>
<organism evidence="1 2">
    <name type="scientific">Naganishia vaughanmartiniae</name>
    <dbReference type="NCBI Taxonomy" id="1424756"/>
    <lineage>
        <taxon>Eukaryota</taxon>
        <taxon>Fungi</taxon>
        <taxon>Dikarya</taxon>
        <taxon>Basidiomycota</taxon>
        <taxon>Agaricomycotina</taxon>
        <taxon>Tremellomycetes</taxon>
        <taxon>Filobasidiales</taxon>
        <taxon>Filobasidiaceae</taxon>
        <taxon>Naganishia</taxon>
    </lineage>
</organism>
<proteinExistence type="predicted"/>
<protein>
    <submittedName>
        <fullName evidence="1">Uncharacterized protein</fullName>
    </submittedName>
</protein>
<keyword evidence="2" id="KW-1185">Reference proteome</keyword>
<gene>
    <name evidence="1" type="ORF">QFC22_005451</name>
</gene>